<protein>
    <submittedName>
        <fullName evidence="1">Uncharacterized protein</fullName>
    </submittedName>
</protein>
<reference evidence="1 2" key="1">
    <citation type="submission" date="2020-02" db="EMBL/GenBank/DDBJ databases">
        <title>Genome sequence of the type strain DSM 27180 of Arthrobacter silviterrae.</title>
        <authorList>
            <person name="Gao J."/>
            <person name="Sun J."/>
        </authorList>
    </citation>
    <scope>NUCLEOTIDE SEQUENCE [LARGE SCALE GENOMIC DNA]</scope>
    <source>
        <strain evidence="1 2">DSM 27180</strain>
    </source>
</reference>
<gene>
    <name evidence="1" type="ORF">G6N77_14735</name>
</gene>
<name>A0ABX0DCQ0_9MICC</name>
<evidence type="ECO:0000313" key="1">
    <source>
        <dbReference type="EMBL" id="NGN84701.1"/>
    </source>
</evidence>
<dbReference type="Proteomes" id="UP000479226">
    <property type="component" value="Unassembled WGS sequence"/>
</dbReference>
<evidence type="ECO:0000313" key="2">
    <source>
        <dbReference type="Proteomes" id="UP000479226"/>
    </source>
</evidence>
<dbReference type="EMBL" id="JAAKZI010000028">
    <property type="protein sequence ID" value="NGN84701.1"/>
    <property type="molecule type" value="Genomic_DNA"/>
</dbReference>
<proteinExistence type="predicted"/>
<accession>A0ABX0DCQ0</accession>
<comment type="caution">
    <text evidence="1">The sequence shown here is derived from an EMBL/GenBank/DDBJ whole genome shotgun (WGS) entry which is preliminary data.</text>
</comment>
<dbReference type="RefSeq" id="WP_165182927.1">
    <property type="nucleotide sequence ID" value="NZ_JAAKZI010000028.1"/>
</dbReference>
<keyword evidence="2" id="KW-1185">Reference proteome</keyword>
<organism evidence="1 2">
    <name type="scientific">Arthrobacter silviterrae</name>
    <dbReference type="NCBI Taxonomy" id="2026658"/>
    <lineage>
        <taxon>Bacteria</taxon>
        <taxon>Bacillati</taxon>
        <taxon>Actinomycetota</taxon>
        <taxon>Actinomycetes</taxon>
        <taxon>Micrococcales</taxon>
        <taxon>Micrococcaceae</taxon>
        <taxon>Arthrobacter</taxon>
    </lineage>
</organism>
<sequence>MTKNYRMLAAAAAQAIYTWDARSSTYSQVYERLRSWWDVLPDGSNPLTVLAQEFQATGVTAASFASLEGMDAYRTAAISTAACDAQLAQFQQNPPPWQGLHVCTFTLKVAEHQKGGTNTYTTPVSVMVNCPPAANAPADRCVMVGFYASAGRIVY</sequence>